<comment type="catalytic activity">
    <reaction evidence="7">
        <text>L-aspartate + ATP = 4-phospho-L-aspartate + ADP</text>
        <dbReference type="Rhea" id="RHEA:23776"/>
        <dbReference type="ChEBI" id="CHEBI:29991"/>
        <dbReference type="ChEBI" id="CHEBI:30616"/>
        <dbReference type="ChEBI" id="CHEBI:57535"/>
        <dbReference type="ChEBI" id="CHEBI:456216"/>
        <dbReference type="EC" id="2.7.2.4"/>
    </reaction>
</comment>
<dbReference type="SUPFAM" id="SSF55021">
    <property type="entry name" value="ACT-like"/>
    <property type="match status" value="2"/>
</dbReference>
<reference evidence="10" key="1">
    <citation type="submission" date="2018-05" db="EMBL/GenBank/DDBJ databases">
        <authorList>
            <person name="Lanie J.A."/>
            <person name="Ng W.-L."/>
            <person name="Kazmierczak K.M."/>
            <person name="Andrzejewski T.M."/>
            <person name="Davidsen T.M."/>
            <person name="Wayne K.J."/>
            <person name="Tettelin H."/>
            <person name="Glass J.I."/>
            <person name="Rusch D."/>
            <person name="Podicherti R."/>
            <person name="Tsui H.-C.T."/>
            <person name="Winkler M.E."/>
        </authorList>
    </citation>
    <scope>NUCLEOTIDE SEQUENCE</scope>
</reference>
<organism evidence="10">
    <name type="scientific">marine metagenome</name>
    <dbReference type="NCBI Taxonomy" id="408172"/>
    <lineage>
        <taxon>unclassified sequences</taxon>
        <taxon>metagenomes</taxon>
        <taxon>ecological metagenomes</taxon>
    </lineage>
</organism>
<dbReference type="InterPro" id="IPR042199">
    <property type="entry name" value="AsparK_Bifunc_asparK/hSer_DH"/>
</dbReference>
<dbReference type="PANTHER" id="PTHR21499">
    <property type="entry name" value="ASPARTATE KINASE"/>
    <property type="match status" value="1"/>
</dbReference>
<name>A0A381RC74_9ZZZZ</name>
<gene>
    <name evidence="10" type="ORF">METZ01_LOCUS39787</name>
</gene>
<proteinExistence type="inferred from homology"/>
<evidence type="ECO:0000256" key="2">
    <source>
        <dbReference type="ARBA" id="ARBA00013059"/>
    </source>
</evidence>
<dbReference type="GO" id="GO:0005829">
    <property type="term" value="C:cytosol"/>
    <property type="evidence" value="ECO:0007669"/>
    <property type="project" value="TreeGrafter"/>
</dbReference>
<dbReference type="GO" id="GO:0005524">
    <property type="term" value="F:ATP binding"/>
    <property type="evidence" value="ECO:0007669"/>
    <property type="project" value="UniProtKB-KW"/>
</dbReference>
<dbReference type="InterPro" id="IPR036393">
    <property type="entry name" value="AceGlu_kinase-like_sf"/>
</dbReference>
<dbReference type="SUPFAM" id="SSF53633">
    <property type="entry name" value="Carbamate kinase-like"/>
    <property type="match status" value="1"/>
</dbReference>
<dbReference type="PANTHER" id="PTHR21499:SF59">
    <property type="entry name" value="ASPARTOKINASE"/>
    <property type="match status" value="1"/>
</dbReference>
<evidence type="ECO:0000256" key="6">
    <source>
        <dbReference type="ARBA" id="ARBA00022840"/>
    </source>
</evidence>
<dbReference type="Gene3D" id="3.30.70.260">
    <property type="match status" value="2"/>
</dbReference>
<dbReference type="EMBL" id="UINC01001705">
    <property type="protein sequence ID" value="SUZ86933.1"/>
    <property type="molecule type" value="Genomic_DNA"/>
</dbReference>
<evidence type="ECO:0000256" key="8">
    <source>
        <dbReference type="SAM" id="MobiDB-lite"/>
    </source>
</evidence>
<dbReference type="Pfam" id="PF22468">
    <property type="entry name" value="ACT_9"/>
    <property type="match status" value="1"/>
</dbReference>
<dbReference type="CDD" id="cd04892">
    <property type="entry name" value="ACT_AK-like_2"/>
    <property type="match status" value="1"/>
</dbReference>
<comment type="similarity">
    <text evidence="1">Belongs to the aspartokinase family.</text>
</comment>
<dbReference type="GO" id="GO:0009090">
    <property type="term" value="P:homoserine biosynthetic process"/>
    <property type="evidence" value="ECO:0007669"/>
    <property type="project" value="TreeGrafter"/>
</dbReference>
<dbReference type="EC" id="2.7.2.4" evidence="2"/>
<dbReference type="InterPro" id="IPR002912">
    <property type="entry name" value="ACT_dom"/>
</dbReference>
<dbReference type="InterPro" id="IPR005260">
    <property type="entry name" value="Asp_kin_monofn"/>
</dbReference>
<dbReference type="Pfam" id="PF00696">
    <property type="entry name" value="AA_kinase"/>
    <property type="match status" value="1"/>
</dbReference>
<dbReference type="InterPro" id="IPR054352">
    <property type="entry name" value="ACT_Aspartokinase"/>
</dbReference>
<evidence type="ECO:0000256" key="4">
    <source>
        <dbReference type="ARBA" id="ARBA00022741"/>
    </source>
</evidence>
<accession>A0A381RC74</accession>
<evidence type="ECO:0000256" key="1">
    <source>
        <dbReference type="ARBA" id="ARBA00010122"/>
    </source>
</evidence>
<dbReference type="InterPro" id="IPR001341">
    <property type="entry name" value="Asp_kinase"/>
</dbReference>
<dbReference type="GO" id="GO:0004072">
    <property type="term" value="F:aspartate kinase activity"/>
    <property type="evidence" value="ECO:0007669"/>
    <property type="project" value="UniProtKB-EC"/>
</dbReference>
<evidence type="ECO:0000256" key="5">
    <source>
        <dbReference type="ARBA" id="ARBA00022777"/>
    </source>
</evidence>
<dbReference type="PROSITE" id="PS51671">
    <property type="entry name" value="ACT"/>
    <property type="match status" value="1"/>
</dbReference>
<dbReference type="PROSITE" id="PS00324">
    <property type="entry name" value="ASPARTOKINASE"/>
    <property type="match status" value="1"/>
</dbReference>
<keyword evidence="4" id="KW-0547">Nucleotide-binding</keyword>
<keyword evidence="6" id="KW-0067">ATP-binding</keyword>
<dbReference type="Gene3D" id="3.40.1160.10">
    <property type="entry name" value="Acetylglutamate kinase-like"/>
    <property type="match status" value="1"/>
</dbReference>
<feature type="domain" description="ACT" evidence="9">
    <location>
        <begin position="322"/>
        <end position="395"/>
    </location>
</feature>
<dbReference type="GO" id="GO:0009089">
    <property type="term" value="P:lysine biosynthetic process via diaminopimelate"/>
    <property type="evidence" value="ECO:0007669"/>
    <property type="project" value="InterPro"/>
</dbReference>
<dbReference type="InterPro" id="IPR018042">
    <property type="entry name" value="Aspartate_kinase_CS"/>
</dbReference>
<dbReference type="InterPro" id="IPR001048">
    <property type="entry name" value="Asp/Glu/Uridylate_kinase"/>
</dbReference>
<dbReference type="Gene3D" id="1.20.120.1320">
    <property type="entry name" value="Aspartokinase, catalytic domain"/>
    <property type="match status" value="1"/>
</dbReference>
<protein>
    <recommendedName>
        <fullName evidence="2">aspartate kinase</fullName>
        <ecNumber evidence="2">2.7.2.4</ecNumber>
    </recommendedName>
</protein>
<keyword evidence="5" id="KW-0418">Kinase</keyword>
<dbReference type="NCBIfam" id="TIGR00657">
    <property type="entry name" value="asp_kinases"/>
    <property type="match status" value="1"/>
</dbReference>
<evidence type="ECO:0000256" key="7">
    <source>
        <dbReference type="ARBA" id="ARBA00047872"/>
    </source>
</evidence>
<dbReference type="InterPro" id="IPR045865">
    <property type="entry name" value="ACT-like_dom_sf"/>
</dbReference>
<evidence type="ECO:0000259" key="9">
    <source>
        <dbReference type="PROSITE" id="PS51671"/>
    </source>
</evidence>
<keyword evidence="3" id="KW-0808">Transferase</keyword>
<sequence>MPRVHKFGGTSVDGSERLKALAAIIRDQDDRSVVVVSAMAGVSNELSGLVDAATIKGDAASPDPSAILAALRQRHLDALYEIVEGEAGRASVAARIDEIFDSAIQLLNEGPGREAGRFGDQLMAIGEDLVVELTVVALRAEGVPAAVLDAREIVWTNSDFGAAVPDFESIRKLVPSSILPLVEEGLVPVVQGFIGSEPGGTTTTLGRGGSDFTATLLAAALGSPEVVLWTDVDGIHSADPGLVGESRVVSDVGSEEAVELSYFGARVVHPAAAKHVIASDLPLRVKNSFAPERPGTLIHSDRGAAAAFAAVAHKTDVALIRVKAFPTALAYGFLARVFGVLGRHGVPVDLVATSHSSTAFTVDRDEDLSEVRRALSVFSEVDVLEDVATVTVVGRGMLREPGIDALVFWSVEKTPVYLISQASDVSISFVVDEAEAPELVRRLHLSLIELKERAREEEPSKEVAASKQGDRR</sequence>
<evidence type="ECO:0000313" key="10">
    <source>
        <dbReference type="EMBL" id="SUZ86933.1"/>
    </source>
</evidence>
<dbReference type="AlphaFoldDB" id="A0A381RC74"/>
<evidence type="ECO:0000256" key="3">
    <source>
        <dbReference type="ARBA" id="ARBA00022679"/>
    </source>
</evidence>
<dbReference type="PIRSF" id="PIRSF000726">
    <property type="entry name" value="Asp_kin"/>
    <property type="match status" value="1"/>
</dbReference>
<feature type="region of interest" description="Disordered" evidence="8">
    <location>
        <begin position="453"/>
        <end position="472"/>
    </location>
</feature>